<organism evidence="2 3">
    <name type="scientific">Streptomyces antibioticus</name>
    <dbReference type="NCBI Taxonomy" id="1890"/>
    <lineage>
        <taxon>Bacteria</taxon>
        <taxon>Bacillati</taxon>
        <taxon>Actinomycetota</taxon>
        <taxon>Actinomycetes</taxon>
        <taxon>Kitasatosporales</taxon>
        <taxon>Streptomycetaceae</taxon>
        <taxon>Streptomyces</taxon>
    </lineage>
</organism>
<dbReference type="Proteomes" id="UP000190306">
    <property type="component" value="Chromosome"/>
</dbReference>
<evidence type="ECO:0000313" key="2">
    <source>
        <dbReference type="EMBL" id="OOQ55475.1"/>
    </source>
</evidence>
<comment type="caution">
    <text evidence="2">The sequence shown here is derived from an EMBL/GenBank/DDBJ whole genome shotgun (WGS) entry which is preliminary data.</text>
</comment>
<evidence type="ECO:0000256" key="1">
    <source>
        <dbReference type="SAM" id="MobiDB-lite"/>
    </source>
</evidence>
<proteinExistence type="predicted"/>
<gene>
    <name evidence="2" type="ORF">AFM16_04825</name>
</gene>
<accession>A0ABX3LTI2</accession>
<reference evidence="2 3" key="1">
    <citation type="submission" date="2015-07" db="EMBL/GenBank/DDBJ databases">
        <title>Draft Genome Sequence of Streptomyces antibioticus, IMRU 3720 reveals insights in the evolution of actinomycin biosynthetic gene clusters in Streptomyces.</title>
        <authorList>
            <person name="Crnovcic I."/>
            <person name="Ruckert C."/>
            <person name="Kalinowksi J."/>
            <person name="Keller U."/>
        </authorList>
    </citation>
    <scope>NUCLEOTIDE SEQUENCE [LARGE SCALE GENOMIC DNA]</scope>
    <source>
        <strain evidence="2 3">DSM 41481</strain>
    </source>
</reference>
<name>A0ABX3LTI2_STRAT</name>
<evidence type="ECO:0008006" key="4">
    <source>
        <dbReference type="Google" id="ProtNLM"/>
    </source>
</evidence>
<keyword evidence="3" id="KW-1185">Reference proteome</keyword>
<feature type="compositionally biased region" description="Low complexity" evidence="1">
    <location>
        <begin position="205"/>
        <end position="218"/>
    </location>
</feature>
<evidence type="ECO:0000313" key="3">
    <source>
        <dbReference type="Proteomes" id="UP000190306"/>
    </source>
</evidence>
<dbReference type="EMBL" id="LHQL01000001">
    <property type="protein sequence ID" value="OOQ55475.1"/>
    <property type="molecule type" value="Genomic_DNA"/>
</dbReference>
<sequence length="228" mass="24238">MPTVVTARESPATALDTAIEEVVGDLAVLHHDHFRGLLPPERAALAAVHQELMAAESAVAYHRNVLTRLSSGSYPVNTPLLDRLRRTVHDLAQATASRDRLHEGVAAALEAVKAAAPAPAPADDELTPRDFAALLSLAGGGTMREHLLTHRVSVRTVQGRLVELPAFQRLEAHGLVTRDTSRALTVGQPVTLTDTGRTALLGTRRSPAMAAPVPARPAGSWPAPARHH</sequence>
<feature type="region of interest" description="Disordered" evidence="1">
    <location>
        <begin position="205"/>
        <end position="228"/>
    </location>
</feature>
<protein>
    <recommendedName>
        <fullName evidence="4">DUF222 domain-containing protein</fullName>
    </recommendedName>
</protein>